<dbReference type="AlphaFoldDB" id="A0A164H8D8"/>
<organism evidence="1 2">
    <name type="scientific">Daphnia magna</name>
    <dbReference type="NCBI Taxonomy" id="35525"/>
    <lineage>
        <taxon>Eukaryota</taxon>
        <taxon>Metazoa</taxon>
        <taxon>Ecdysozoa</taxon>
        <taxon>Arthropoda</taxon>
        <taxon>Crustacea</taxon>
        <taxon>Branchiopoda</taxon>
        <taxon>Diplostraca</taxon>
        <taxon>Cladocera</taxon>
        <taxon>Anomopoda</taxon>
        <taxon>Daphniidae</taxon>
        <taxon>Daphnia</taxon>
    </lineage>
</organism>
<proteinExistence type="predicted"/>
<evidence type="ECO:0000313" key="1">
    <source>
        <dbReference type="EMBL" id="KZR99834.1"/>
    </source>
</evidence>
<dbReference type="EMBL" id="LRGB01012528">
    <property type="protein sequence ID" value="KZR99834.1"/>
    <property type="molecule type" value="Genomic_DNA"/>
</dbReference>
<name>A0A164H8D8_9CRUS</name>
<reference evidence="1 2" key="1">
    <citation type="submission" date="2016-03" db="EMBL/GenBank/DDBJ databases">
        <title>EvidentialGene: Evidence-directed Construction of Genes on Genomes.</title>
        <authorList>
            <person name="Gilbert D.G."/>
            <person name="Choi J.-H."/>
            <person name="Mockaitis K."/>
            <person name="Colbourne J."/>
            <person name="Pfrender M."/>
        </authorList>
    </citation>
    <scope>NUCLEOTIDE SEQUENCE [LARGE SCALE GENOMIC DNA]</scope>
    <source>
        <strain evidence="1 2">Xinb3</strain>
        <tissue evidence="1">Complete organism</tissue>
    </source>
</reference>
<accession>A0A164H8D8</accession>
<comment type="caution">
    <text evidence="1">The sequence shown here is derived from an EMBL/GenBank/DDBJ whole genome shotgun (WGS) entry which is preliminary data.</text>
</comment>
<protein>
    <recommendedName>
        <fullName evidence="3">HAT C-terminal dimerisation domain-containing protein</fullName>
    </recommendedName>
</protein>
<dbReference type="Proteomes" id="UP000076858">
    <property type="component" value="Unassembled WGS sequence"/>
</dbReference>
<gene>
    <name evidence="1" type="ORF">APZ42_004156</name>
</gene>
<evidence type="ECO:0008006" key="3">
    <source>
        <dbReference type="Google" id="ProtNLM"/>
    </source>
</evidence>
<sequence>MRHPDSLIKLFKQYPNLPKDKEVNASLADREWRSHSYLEPILLQCHSEDEQAKISQSQLLYFFSFSMPFSNLTAEREFSAFKLIKTDRRNLLNNVSVTSLMQIKHWGVNEDHSASNVLIKKALIDKVKSVKANLPIPDQTQGL</sequence>
<evidence type="ECO:0000313" key="2">
    <source>
        <dbReference type="Proteomes" id="UP000076858"/>
    </source>
</evidence>
<keyword evidence="2" id="KW-1185">Reference proteome</keyword>